<name>A2E2F4_TRIV3</name>
<feature type="transmembrane region" description="Helical" evidence="1">
    <location>
        <begin position="423"/>
        <end position="445"/>
    </location>
</feature>
<reference evidence="2" key="2">
    <citation type="journal article" date="2007" name="Science">
        <title>Draft genome sequence of the sexually transmitted pathogen Trichomonas vaginalis.</title>
        <authorList>
            <person name="Carlton J.M."/>
            <person name="Hirt R.P."/>
            <person name="Silva J.C."/>
            <person name="Delcher A.L."/>
            <person name="Schatz M."/>
            <person name="Zhao Q."/>
            <person name="Wortman J.R."/>
            <person name="Bidwell S.L."/>
            <person name="Alsmark U.C.M."/>
            <person name="Besteiro S."/>
            <person name="Sicheritz-Ponten T."/>
            <person name="Noel C.J."/>
            <person name="Dacks J.B."/>
            <person name="Foster P.G."/>
            <person name="Simillion C."/>
            <person name="Van de Peer Y."/>
            <person name="Miranda-Saavedra D."/>
            <person name="Barton G.J."/>
            <person name="Westrop G.D."/>
            <person name="Mueller S."/>
            <person name="Dessi D."/>
            <person name="Fiori P.L."/>
            <person name="Ren Q."/>
            <person name="Paulsen I."/>
            <person name="Zhang H."/>
            <person name="Bastida-Corcuera F.D."/>
            <person name="Simoes-Barbosa A."/>
            <person name="Brown M.T."/>
            <person name="Hayes R.D."/>
            <person name="Mukherjee M."/>
            <person name="Okumura C.Y."/>
            <person name="Schneider R."/>
            <person name="Smith A.J."/>
            <person name="Vanacova S."/>
            <person name="Villalvazo M."/>
            <person name="Haas B.J."/>
            <person name="Pertea M."/>
            <person name="Feldblyum T.V."/>
            <person name="Utterback T.R."/>
            <person name="Shu C.L."/>
            <person name="Osoegawa K."/>
            <person name="de Jong P.J."/>
            <person name="Hrdy I."/>
            <person name="Horvathova L."/>
            <person name="Zubacova Z."/>
            <person name="Dolezal P."/>
            <person name="Malik S.B."/>
            <person name="Logsdon J.M. Jr."/>
            <person name="Henze K."/>
            <person name="Gupta A."/>
            <person name="Wang C.C."/>
            <person name="Dunne R.L."/>
            <person name="Upcroft J.A."/>
            <person name="Upcroft P."/>
            <person name="White O."/>
            <person name="Salzberg S.L."/>
            <person name="Tang P."/>
            <person name="Chiu C.-H."/>
            <person name="Lee Y.-S."/>
            <person name="Embley T.M."/>
            <person name="Coombs G.H."/>
            <person name="Mottram J.C."/>
            <person name="Tachezy J."/>
            <person name="Fraser-Liggett C.M."/>
            <person name="Johnson P.J."/>
        </authorList>
    </citation>
    <scope>NUCLEOTIDE SEQUENCE [LARGE SCALE GENOMIC DNA]</scope>
    <source>
        <strain evidence="2">G3</strain>
    </source>
</reference>
<sequence>MLKPSEEVLTDFKSKVLGGEGMFDVVVSHPYFVDFWNDGDTDTVELILNNFDRVIETSLFLLTQKTDVINACLSIIYSIRTKSSIPRLLETNMFDILVKTAENLINSTGATQHMYFVIMECFSNCSTKLLPCFSTENYIRSLLKAISITECYDFVLNLLKNGNVNHILSDIHFMKLLVEEITLSGNNMKNAQSIFIIGMTTPLVSEMNSALLSNKNISIIIKNCIAYKTNDSLIFLRKIYQLSIKSKGWEEISTIIENSIETITKLALEEPVFNSFLENTTKLACIIFRKTEDDSIIIDKLFKRLANDFFTLKTNTFLHNSFVDLIQAYNDTKTLSRSLIKETKLFERIMAIVNVDDNSNTIVLGQAMNIAKIIDPFIKTKDADINNWKACMKKINERQKIIKSNYGGKRQKKKIENIISGNVVLAITTSVIVTIIYIVLILIVLKIFKAWKKKK</sequence>
<dbReference type="KEGG" id="tva:4771102"/>
<evidence type="ECO:0000313" key="3">
    <source>
        <dbReference type="Proteomes" id="UP000001542"/>
    </source>
</evidence>
<keyword evidence="1" id="KW-1133">Transmembrane helix</keyword>
<evidence type="ECO:0000256" key="1">
    <source>
        <dbReference type="SAM" id="Phobius"/>
    </source>
</evidence>
<evidence type="ECO:0000313" key="2">
    <source>
        <dbReference type="EMBL" id="EAY13129.1"/>
    </source>
</evidence>
<protein>
    <submittedName>
        <fullName evidence="2">Uncharacterized protein</fullName>
    </submittedName>
</protein>
<dbReference type="AlphaFoldDB" id="A2E2F4"/>
<dbReference type="VEuPathDB" id="TrichDB:TVAG_444120"/>
<accession>A2E2F4</accession>
<proteinExistence type="predicted"/>
<reference evidence="2" key="1">
    <citation type="submission" date="2006-10" db="EMBL/GenBank/DDBJ databases">
        <authorList>
            <person name="Amadeo P."/>
            <person name="Zhao Q."/>
            <person name="Wortman J."/>
            <person name="Fraser-Liggett C."/>
            <person name="Carlton J."/>
        </authorList>
    </citation>
    <scope>NUCLEOTIDE SEQUENCE</scope>
    <source>
        <strain evidence="2">G3</strain>
    </source>
</reference>
<dbReference type="Proteomes" id="UP000001542">
    <property type="component" value="Unassembled WGS sequence"/>
</dbReference>
<dbReference type="RefSeq" id="XP_001325352.1">
    <property type="nucleotide sequence ID" value="XM_001325317.1"/>
</dbReference>
<dbReference type="InParanoid" id="A2E2F4"/>
<gene>
    <name evidence="2" type="ORF">TVAG_444120</name>
</gene>
<keyword evidence="3" id="KW-1185">Reference proteome</keyword>
<keyword evidence="1" id="KW-0472">Membrane</keyword>
<dbReference type="EMBL" id="DS113290">
    <property type="protein sequence ID" value="EAY13129.1"/>
    <property type="molecule type" value="Genomic_DNA"/>
</dbReference>
<dbReference type="VEuPathDB" id="TrichDB:TVAGG3_0305590"/>
<keyword evidence="1" id="KW-0812">Transmembrane</keyword>
<organism evidence="2 3">
    <name type="scientific">Trichomonas vaginalis (strain ATCC PRA-98 / G3)</name>
    <dbReference type="NCBI Taxonomy" id="412133"/>
    <lineage>
        <taxon>Eukaryota</taxon>
        <taxon>Metamonada</taxon>
        <taxon>Parabasalia</taxon>
        <taxon>Trichomonadida</taxon>
        <taxon>Trichomonadidae</taxon>
        <taxon>Trichomonas</taxon>
    </lineage>
</organism>